<dbReference type="InterPro" id="IPR003594">
    <property type="entry name" value="HATPase_dom"/>
</dbReference>
<name>A0ABX0ZG61_9ACTN</name>
<comment type="caution">
    <text evidence="3">The sequence shown here is derived from an EMBL/GenBank/DDBJ whole genome shotgun (WGS) entry which is preliminary data.</text>
</comment>
<evidence type="ECO:0000313" key="3">
    <source>
        <dbReference type="EMBL" id="NJP42715.1"/>
    </source>
</evidence>
<keyword evidence="1" id="KW-0418">Kinase</keyword>
<keyword evidence="1" id="KW-0723">Serine/threonine-protein kinase</keyword>
<dbReference type="Gene3D" id="3.30.565.10">
    <property type="entry name" value="Histidine kinase-like ATPase, C-terminal domain"/>
    <property type="match status" value="1"/>
</dbReference>
<keyword evidence="3" id="KW-0067">ATP-binding</keyword>
<dbReference type="Pfam" id="PF13581">
    <property type="entry name" value="HATPase_c_2"/>
    <property type="match status" value="1"/>
</dbReference>
<evidence type="ECO:0000256" key="1">
    <source>
        <dbReference type="ARBA" id="ARBA00022527"/>
    </source>
</evidence>
<keyword evidence="4" id="KW-1185">Reference proteome</keyword>
<dbReference type="GO" id="GO:0005524">
    <property type="term" value="F:ATP binding"/>
    <property type="evidence" value="ECO:0007669"/>
    <property type="project" value="UniProtKB-KW"/>
</dbReference>
<dbReference type="Proteomes" id="UP000734511">
    <property type="component" value="Unassembled WGS sequence"/>
</dbReference>
<reference evidence="3 4" key="1">
    <citation type="submission" date="2020-03" db="EMBL/GenBank/DDBJ databases">
        <title>WGS of actinomycetes isolated from Thailand.</title>
        <authorList>
            <person name="Thawai C."/>
        </authorList>
    </citation>
    <scope>NUCLEOTIDE SEQUENCE [LARGE SCALE GENOMIC DNA]</scope>
    <source>
        <strain evidence="3 4">PRB2-1</strain>
    </source>
</reference>
<dbReference type="CDD" id="cd16936">
    <property type="entry name" value="HATPase_RsbW-like"/>
    <property type="match status" value="1"/>
</dbReference>
<accession>A0ABX0ZG61</accession>
<dbReference type="InterPro" id="IPR050267">
    <property type="entry name" value="Anti-sigma-factor_SerPK"/>
</dbReference>
<sequence length="146" mass="15413">MHTNSSASPVPVAAADGDTVVHQWAQTTASVPRARQALRGILREWQLGDLADDCALVLCELLANAVEHARNPGPDRTVQTRLSRLSGGGGVRIEVHDGDAGRLPRVRAAGSGEDGRGLRLVEACTRHRWGVEVGAGGKAVWGEVAR</sequence>
<organism evidence="3 4">
    <name type="scientific">Actinacidiphila epipremni</name>
    <dbReference type="NCBI Taxonomy" id="2053013"/>
    <lineage>
        <taxon>Bacteria</taxon>
        <taxon>Bacillati</taxon>
        <taxon>Actinomycetota</taxon>
        <taxon>Actinomycetes</taxon>
        <taxon>Kitasatosporales</taxon>
        <taxon>Streptomycetaceae</taxon>
        <taxon>Actinacidiphila</taxon>
    </lineage>
</organism>
<protein>
    <submittedName>
        <fullName evidence="3">ATP-binding protein</fullName>
    </submittedName>
</protein>
<dbReference type="RefSeq" id="WP_167981554.1">
    <property type="nucleotide sequence ID" value="NZ_JAATEJ010000002.1"/>
</dbReference>
<feature type="domain" description="Histidine kinase/HSP90-like ATPase" evidence="2">
    <location>
        <begin position="27"/>
        <end position="140"/>
    </location>
</feature>
<dbReference type="SUPFAM" id="SSF55874">
    <property type="entry name" value="ATPase domain of HSP90 chaperone/DNA topoisomerase II/histidine kinase"/>
    <property type="match status" value="1"/>
</dbReference>
<gene>
    <name evidence="3" type="ORF">HCN08_04715</name>
</gene>
<evidence type="ECO:0000313" key="4">
    <source>
        <dbReference type="Proteomes" id="UP000734511"/>
    </source>
</evidence>
<dbReference type="PANTHER" id="PTHR35526:SF3">
    <property type="entry name" value="ANTI-SIGMA-F FACTOR RSBW"/>
    <property type="match status" value="1"/>
</dbReference>
<dbReference type="PANTHER" id="PTHR35526">
    <property type="entry name" value="ANTI-SIGMA-F FACTOR RSBW-RELATED"/>
    <property type="match status" value="1"/>
</dbReference>
<dbReference type="EMBL" id="JAATEJ010000002">
    <property type="protein sequence ID" value="NJP42715.1"/>
    <property type="molecule type" value="Genomic_DNA"/>
</dbReference>
<keyword evidence="3" id="KW-0547">Nucleotide-binding</keyword>
<dbReference type="InterPro" id="IPR036890">
    <property type="entry name" value="HATPase_C_sf"/>
</dbReference>
<evidence type="ECO:0000259" key="2">
    <source>
        <dbReference type="Pfam" id="PF13581"/>
    </source>
</evidence>
<proteinExistence type="predicted"/>
<keyword evidence="1" id="KW-0808">Transferase</keyword>